<keyword evidence="2" id="KW-1185">Reference proteome</keyword>
<dbReference type="EMBL" id="CYGX02000031">
    <property type="protein sequence ID" value="SIT41574.1"/>
    <property type="molecule type" value="Genomic_DNA"/>
</dbReference>
<reference evidence="1 2" key="1">
    <citation type="submission" date="2016-12" db="EMBL/GenBank/DDBJ databases">
        <authorList>
            <person name="Song W.-J."/>
            <person name="Kurnit D.M."/>
        </authorList>
    </citation>
    <scope>NUCLEOTIDE SEQUENCE [LARGE SCALE GENOMIC DNA]</scope>
    <source>
        <strain evidence="1 2">STM7296</strain>
    </source>
</reference>
<evidence type="ECO:0000313" key="2">
    <source>
        <dbReference type="Proteomes" id="UP000187012"/>
    </source>
</evidence>
<evidence type="ECO:0000313" key="1">
    <source>
        <dbReference type="EMBL" id="SIT41574.1"/>
    </source>
</evidence>
<protein>
    <submittedName>
        <fullName evidence="1">Uncharacterized protein</fullName>
    </submittedName>
</protein>
<dbReference type="AlphaFoldDB" id="A0A1N7S2E2"/>
<name>A0A1N7S2E2_9BURK</name>
<dbReference type="Proteomes" id="UP000187012">
    <property type="component" value="Unassembled WGS sequence"/>
</dbReference>
<organism evidence="1 2">
    <name type="scientific">Paraburkholderia ribeironis</name>
    <dbReference type="NCBI Taxonomy" id="1247936"/>
    <lineage>
        <taxon>Bacteria</taxon>
        <taxon>Pseudomonadati</taxon>
        <taxon>Pseudomonadota</taxon>
        <taxon>Betaproteobacteria</taxon>
        <taxon>Burkholderiales</taxon>
        <taxon>Burkholderiaceae</taxon>
        <taxon>Paraburkholderia</taxon>
    </lineage>
</organism>
<accession>A0A1N7S2E2</accession>
<proteinExistence type="predicted"/>
<sequence>MWWAVQRMAAQLWSAVAPAEQQVARRSALVGIPWSWKQRRRQDVDNGTR</sequence>
<gene>
    <name evidence="1" type="ORF">BN2475_310099</name>
</gene>